<accession>A0AA88G724</accession>
<evidence type="ECO:0000256" key="6">
    <source>
        <dbReference type="SAM" id="MobiDB-lite"/>
    </source>
</evidence>
<dbReference type="SUPFAM" id="SSF74788">
    <property type="entry name" value="Cullin repeat-like"/>
    <property type="match status" value="1"/>
</dbReference>
<dbReference type="Pfam" id="PF00888">
    <property type="entry name" value="Cullin"/>
    <property type="match status" value="1"/>
</dbReference>
<feature type="compositionally biased region" description="Polar residues" evidence="6">
    <location>
        <begin position="21"/>
        <end position="43"/>
    </location>
</feature>
<dbReference type="InterPro" id="IPR001373">
    <property type="entry name" value="Cullin_N"/>
</dbReference>
<dbReference type="EMBL" id="PYSW02000063">
    <property type="protein sequence ID" value="KAG2372962.1"/>
    <property type="molecule type" value="Genomic_DNA"/>
</dbReference>
<evidence type="ECO:0000313" key="9">
    <source>
        <dbReference type="Proteomes" id="UP000816034"/>
    </source>
</evidence>
<dbReference type="InterPro" id="IPR059120">
    <property type="entry name" value="Cullin-like_AB"/>
</dbReference>
<dbReference type="SMART" id="SM00884">
    <property type="entry name" value="Cullin_Nedd8"/>
    <property type="match status" value="1"/>
</dbReference>
<evidence type="ECO:0000256" key="1">
    <source>
        <dbReference type="ARBA" id="ARBA00006019"/>
    </source>
</evidence>
<evidence type="ECO:0000313" key="8">
    <source>
        <dbReference type="EMBL" id="KAG2372962.1"/>
    </source>
</evidence>
<dbReference type="AlphaFoldDB" id="A0AA88G724"/>
<dbReference type="GO" id="GO:0006511">
    <property type="term" value="P:ubiquitin-dependent protein catabolic process"/>
    <property type="evidence" value="ECO:0007669"/>
    <property type="project" value="InterPro"/>
</dbReference>
<dbReference type="Proteomes" id="UP000816034">
    <property type="component" value="Unassembled WGS sequence"/>
</dbReference>
<feature type="domain" description="Cullin family profile" evidence="7">
    <location>
        <begin position="648"/>
        <end position="913"/>
    </location>
</feature>
<dbReference type="InterPro" id="IPR036388">
    <property type="entry name" value="WH-like_DNA-bd_sf"/>
</dbReference>
<keyword evidence="3" id="KW-0832">Ubl conjugation</keyword>
<reference evidence="8 9" key="1">
    <citation type="journal article" date="2018" name="BMC Genomics">
        <title>The genome of Naegleria lovaniensis, the basis for a comparative approach to unravel pathogenicity factors of the human pathogenic amoeba N. fowleri.</title>
        <authorList>
            <person name="Liechti N."/>
            <person name="Schurch N."/>
            <person name="Bruggmann R."/>
            <person name="Wittwer M."/>
        </authorList>
    </citation>
    <scope>NUCLEOTIDE SEQUENCE [LARGE SCALE GENOMIC DNA]</scope>
    <source>
        <strain evidence="8 9">ATCC 30569</strain>
    </source>
</reference>
<dbReference type="PROSITE" id="PS50069">
    <property type="entry name" value="CULLIN_2"/>
    <property type="match status" value="1"/>
</dbReference>
<feature type="region of interest" description="Disordered" evidence="6">
    <location>
        <begin position="1"/>
        <end position="61"/>
    </location>
</feature>
<dbReference type="InterPro" id="IPR045093">
    <property type="entry name" value="Cullin"/>
</dbReference>
<evidence type="ECO:0000256" key="2">
    <source>
        <dbReference type="ARBA" id="ARBA00022499"/>
    </source>
</evidence>
<dbReference type="SUPFAM" id="SSF75632">
    <property type="entry name" value="Cullin homology domain"/>
    <property type="match status" value="1"/>
</dbReference>
<dbReference type="PROSITE" id="PS01256">
    <property type="entry name" value="CULLIN_1"/>
    <property type="match status" value="1"/>
</dbReference>
<sequence length="1049" mass="121848">MSERRRSHSAAGNRDDETTHPRNNNNIHHPLQNSGVNPRSGNASSSVINRGGGNRNNSGLMRRSRPSLAIKAVNFSALWESLERDLWKILFDPLKAKLTHDIEQLHNIVYKLSTCQCYELPDQSVLAQNPHATVIPQEGDIQPCTLYFMFKRLIARFIQQELIGQRLKDLRGFSLLKQYSESWKNFVISCEFMNKVFHYLNTDWINDMECKRKSNRQSPNTSDKNNVSPVNLKLIKHFSESNHVYHTRTTCYLLWREFFFERCDSNHKNNQDFVNIERHFVATNEIESPPTQDADENSPLPEEVIYFDKYILYHTVLQAIEKDRNAHSPLRSKAALSSSVDEYYPLLKSVIRSFVDLSLDIEEDYYFNIKYLHLTSLEGFNSKLQPFIGDYYNSLFTEVKNDHYKGGSKKRVAYYPLFYTIDFERFLLHSSVEYYASEVSSLISQLLIASDQAVRTYIKHALTRIDQESNKIILHYINASSKDTLTKICVDTFVEGMNMVNITNDTIIERSPRSPLPTQSMSSSKDFLFSEIDQWLNDVEHFTHELELLFKLIMKSTRKNAFNVLSRKLRDKVLVDISNELKSKFENCAEDNIDSILFIEIFIENYLKFGNIVNNIFGGNFDLNVTKDKAFKEIFNNPPVYQTNASIRSAESLARYTNHLLKANSKTALPSSSMDDSNLEDGLDRCVMICTLLNDMDVFVQFYKVFLSRRLLIFSSEGDTSQQETELIMINKLKKVCPFSHIYKIQTMINDLDVARNLNEQFKQHENETPSTNTHKIHLSCTVLTRGYWPLQVSSLMSPSRNNKFIVPHVIVDRMNDFSKFYANQHSGRHLTWLNILSKGVVRGYFMKSSSPYYEFNVSMVQLALLLPFNKMHGSSNESTPEDVSTIKWTVQQLLDETGLELDEFIQVFTPLHSLKLFDVEHSSGHSTLDRNSIIQINENFNSKKNKIALFQYTIKQYHENTGRDHPLNDKIYSQIQEDRRYVIQAAIVRILKARKLIEHKQLVNLLLTQLSPTFKPTTVDIKRAIDSLLQQEYMKRVNDDSNWYQYLA</sequence>
<dbReference type="SUPFAM" id="SSF46785">
    <property type="entry name" value="Winged helix' DNA-binding domain"/>
    <property type="match status" value="1"/>
</dbReference>
<dbReference type="SMART" id="SM00182">
    <property type="entry name" value="CULLIN"/>
    <property type="match status" value="1"/>
</dbReference>
<feature type="compositionally biased region" description="Low complexity" evidence="6">
    <location>
        <begin position="44"/>
        <end position="61"/>
    </location>
</feature>
<dbReference type="InterPro" id="IPR016159">
    <property type="entry name" value="Cullin_repeat-like_dom_sf"/>
</dbReference>
<dbReference type="GeneID" id="68105446"/>
<dbReference type="GO" id="GO:0031625">
    <property type="term" value="F:ubiquitin protein ligase binding"/>
    <property type="evidence" value="ECO:0007669"/>
    <property type="project" value="InterPro"/>
</dbReference>
<keyword evidence="2" id="KW-1017">Isopeptide bond</keyword>
<comment type="caution">
    <text evidence="8">The sequence shown here is derived from an EMBL/GenBank/DDBJ whole genome shotgun (WGS) entry which is preliminary data.</text>
</comment>
<dbReference type="Gene3D" id="1.10.10.10">
    <property type="entry name" value="Winged helix-like DNA-binding domain superfamily/Winged helix DNA-binding domain"/>
    <property type="match status" value="1"/>
</dbReference>
<dbReference type="Gene3D" id="1.20.1310.10">
    <property type="entry name" value="Cullin Repeats"/>
    <property type="match status" value="3"/>
</dbReference>
<gene>
    <name evidence="8" type="ORF">C9374_012992</name>
</gene>
<organism evidence="8 9">
    <name type="scientific">Naegleria lovaniensis</name>
    <name type="common">Amoeba</name>
    <dbReference type="NCBI Taxonomy" id="51637"/>
    <lineage>
        <taxon>Eukaryota</taxon>
        <taxon>Discoba</taxon>
        <taxon>Heterolobosea</taxon>
        <taxon>Tetramitia</taxon>
        <taxon>Eutetramitia</taxon>
        <taxon>Vahlkampfiidae</taxon>
        <taxon>Naegleria</taxon>
    </lineage>
</organism>
<name>A0AA88G724_NAELO</name>
<dbReference type="RefSeq" id="XP_044542136.1">
    <property type="nucleotide sequence ID" value="XM_044688819.1"/>
</dbReference>
<dbReference type="Pfam" id="PF26557">
    <property type="entry name" value="Cullin_AB"/>
    <property type="match status" value="1"/>
</dbReference>
<evidence type="ECO:0000256" key="4">
    <source>
        <dbReference type="PROSITE-ProRule" id="PRU00330"/>
    </source>
</evidence>
<dbReference type="Gene3D" id="3.30.230.130">
    <property type="entry name" value="Cullin, Chain C, Domain 2"/>
    <property type="match status" value="1"/>
</dbReference>
<dbReference type="Pfam" id="PF10557">
    <property type="entry name" value="Cullin_Nedd8"/>
    <property type="match status" value="1"/>
</dbReference>
<dbReference type="InterPro" id="IPR016158">
    <property type="entry name" value="Cullin_homology"/>
</dbReference>
<comment type="similarity">
    <text evidence="1 4 5">Belongs to the cullin family.</text>
</comment>
<dbReference type="InterPro" id="IPR019559">
    <property type="entry name" value="Cullin_neddylation_domain"/>
</dbReference>
<dbReference type="PANTHER" id="PTHR11932">
    <property type="entry name" value="CULLIN"/>
    <property type="match status" value="1"/>
</dbReference>
<keyword evidence="9" id="KW-1185">Reference proteome</keyword>
<dbReference type="InterPro" id="IPR036390">
    <property type="entry name" value="WH_DNA-bd_sf"/>
</dbReference>
<dbReference type="InterPro" id="IPR036317">
    <property type="entry name" value="Cullin_homology_sf"/>
</dbReference>
<dbReference type="GO" id="GO:0031461">
    <property type="term" value="C:cullin-RING ubiquitin ligase complex"/>
    <property type="evidence" value="ECO:0007669"/>
    <property type="project" value="InterPro"/>
</dbReference>
<evidence type="ECO:0000256" key="5">
    <source>
        <dbReference type="RuleBase" id="RU003829"/>
    </source>
</evidence>
<evidence type="ECO:0000259" key="7">
    <source>
        <dbReference type="PROSITE" id="PS50069"/>
    </source>
</evidence>
<protein>
    <recommendedName>
        <fullName evidence="7">Cullin family profile domain-containing protein</fullName>
    </recommendedName>
</protein>
<evidence type="ECO:0000256" key="3">
    <source>
        <dbReference type="ARBA" id="ARBA00022843"/>
    </source>
</evidence>
<dbReference type="InterPro" id="IPR016157">
    <property type="entry name" value="Cullin_CS"/>
</dbReference>
<dbReference type="FunFam" id="1.10.10.10:FF:000014">
    <property type="entry name" value="Cullin 1"/>
    <property type="match status" value="1"/>
</dbReference>
<proteinExistence type="inferred from homology"/>